<keyword evidence="2" id="KW-1185">Reference proteome</keyword>
<comment type="caution">
    <text evidence="1">The sequence shown here is derived from an EMBL/GenBank/DDBJ whole genome shotgun (WGS) entry which is preliminary data.</text>
</comment>
<reference evidence="1" key="1">
    <citation type="submission" date="2022-03" db="EMBL/GenBank/DDBJ databases">
        <title>Streptomyces 7R015 and 7R016 isolated from Barleria lupulina in Thailand.</title>
        <authorList>
            <person name="Kanchanasin P."/>
            <person name="Phongsopitanun W."/>
            <person name="Tanasupawat S."/>
        </authorList>
    </citation>
    <scope>NUCLEOTIDE SEQUENCE</scope>
    <source>
        <strain evidence="1">7R015</strain>
    </source>
</reference>
<evidence type="ECO:0000313" key="2">
    <source>
        <dbReference type="Proteomes" id="UP001165269"/>
    </source>
</evidence>
<gene>
    <name evidence="1" type="ORF">MQP27_49490</name>
</gene>
<dbReference type="EMBL" id="JALDAY010000024">
    <property type="protein sequence ID" value="MCI3279126.1"/>
    <property type="molecule type" value="Genomic_DNA"/>
</dbReference>
<proteinExistence type="predicted"/>
<protein>
    <submittedName>
        <fullName evidence="1">Uncharacterized protein</fullName>
    </submittedName>
</protein>
<name>A0ABS9YPC7_9ACTN</name>
<organism evidence="1 2">
    <name type="scientific">Streptomyces cylindrosporus</name>
    <dbReference type="NCBI Taxonomy" id="2927583"/>
    <lineage>
        <taxon>Bacteria</taxon>
        <taxon>Bacillati</taxon>
        <taxon>Actinomycetota</taxon>
        <taxon>Actinomycetes</taxon>
        <taxon>Kitasatosporales</taxon>
        <taxon>Streptomycetaceae</taxon>
        <taxon>Streptomyces</taxon>
    </lineage>
</organism>
<dbReference type="Proteomes" id="UP001165269">
    <property type="component" value="Unassembled WGS sequence"/>
</dbReference>
<sequence length="129" mass="13573">MDLLVAIGAEKPEFLLTGQTLRDQGMAVAGMLASGWTPEQLRQVIAGRPLPDEITTTVGAIISGRIRQALSGPVPETVGAGTYMSAMSVGVATLPRQTVIPLQNCDRCDHAFRSPQPGLCPGCREDVTA</sequence>
<evidence type="ECO:0000313" key="1">
    <source>
        <dbReference type="EMBL" id="MCI3279126.1"/>
    </source>
</evidence>
<accession>A0ABS9YPC7</accession>
<dbReference type="RefSeq" id="WP_242778769.1">
    <property type="nucleotide sequence ID" value="NZ_JALDAY010000024.1"/>
</dbReference>